<accession>A0ACB9D648</accession>
<protein>
    <submittedName>
        <fullName evidence="1">Uncharacterized protein</fullName>
    </submittedName>
</protein>
<evidence type="ECO:0000313" key="2">
    <source>
        <dbReference type="Proteomes" id="UP001056120"/>
    </source>
</evidence>
<keyword evidence="2" id="KW-1185">Reference proteome</keyword>
<gene>
    <name evidence="1" type="ORF">L1987_59599</name>
</gene>
<organism evidence="1 2">
    <name type="scientific">Smallanthus sonchifolius</name>
    <dbReference type="NCBI Taxonomy" id="185202"/>
    <lineage>
        <taxon>Eukaryota</taxon>
        <taxon>Viridiplantae</taxon>
        <taxon>Streptophyta</taxon>
        <taxon>Embryophyta</taxon>
        <taxon>Tracheophyta</taxon>
        <taxon>Spermatophyta</taxon>
        <taxon>Magnoliopsida</taxon>
        <taxon>eudicotyledons</taxon>
        <taxon>Gunneridae</taxon>
        <taxon>Pentapetalae</taxon>
        <taxon>asterids</taxon>
        <taxon>campanulids</taxon>
        <taxon>Asterales</taxon>
        <taxon>Asteraceae</taxon>
        <taxon>Asteroideae</taxon>
        <taxon>Heliantheae alliance</taxon>
        <taxon>Millerieae</taxon>
        <taxon>Smallanthus</taxon>
    </lineage>
</organism>
<name>A0ACB9D648_9ASTR</name>
<proteinExistence type="predicted"/>
<evidence type="ECO:0000313" key="1">
    <source>
        <dbReference type="EMBL" id="KAI3741920.1"/>
    </source>
</evidence>
<reference evidence="2" key="1">
    <citation type="journal article" date="2022" name="Mol. Ecol. Resour.">
        <title>The genomes of chicory, endive, great burdock and yacon provide insights into Asteraceae palaeo-polyploidization history and plant inulin production.</title>
        <authorList>
            <person name="Fan W."/>
            <person name="Wang S."/>
            <person name="Wang H."/>
            <person name="Wang A."/>
            <person name="Jiang F."/>
            <person name="Liu H."/>
            <person name="Zhao H."/>
            <person name="Xu D."/>
            <person name="Zhang Y."/>
        </authorList>
    </citation>
    <scope>NUCLEOTIDE SEQUENCE [LARGE SCALE GENOMIC DNA]</scope>
    <source>
        <strain evidence="2">cv. Yunnan</strain>
    </source>
</reference>
<dbReference type="EMBL" id="CM042037">
    <property type="protein sequence ID" value="KAI3741920.1"/>
    <property type="molecule type" value="Genomic_DNA"/>
</dbReference>
<comment type="caution">
    <text evidence="1">The sequence shown here is derived from an EMBL/GenBank/DDBJ whole genome shotgun (WGS) entry which is preliminary data.</text>
</comment>
<sequence length="352" mass="39185">MPICGSWYPRTPGRDMEQVEAANRAAVESCHRILSLLAKPKDQAQYKNLMVQTGDAVVKFKKVVTLLDNGLGHARVKMVKKISTPVPQSMLQDNPTTITHHQPPKPLQLLLESHPLQENVVKSTLSLGNLNPQPSLELSSNGKHSLHIPQNTPHPSNNYHFLQQQKLKQQAEMMYRRSISSGINLNFDSSTCTPTISSNMSFMSSLSIEGSVANLDGGSFRLIGSSLSADQATYQHKRRCSVRGEDGSVKCGSSGRCHCSKKRKHRIKRSIKVPAISNKLADIPPDEYSWRKYGQKPIKGSPHPRGYYKCSSMRGCPARKHVERCLEDSTMLIVTYEGEHNHPRLPSQSANT</sequence>
<dbReference type="Proteomes" id="UP001056120">
    <property type="component" value="Linkage Group LG20"/>
</dbReference>
<reference evidence="1 2" key="2">
    <citation type="journal article" date="2022" name="Mol. Ecol. Resour.">
        <title>The genomes of chicory, endive, great burdock and yacon provide insights into Asteraceae paleo-polyploidization history and plant inulin production.</title>
        <authorList>
            <person name="Fan W."/>
            <person name="Wang S."/>
            <person name="Wang H."/>
            <person name="Wang A."/>
            <person name="Jiang F."/>
            <person name="Liu H."/>
            <person name="Zhao H."/>
            <person name="Xu D."/>
            <person name="Zhang Y."/>
        </authorList>
    </citation>
    <scope>NUCLEOTIDE SEQUENCE [LARGE SCALE GENOMIC DNA]</scope>
    <source>
        <strain evidence="2">cv. Yunnan</strain>
        <tissue evidence="1">Leaves</tissue>
    </source>
</reference>